<dbReference type="Pfam" id="PF00106">
    <property type="entry name" value="adh_short"/>
    <property type="match status" value="1"/>
</dbReference>
<dbReference type="AlphaFoldDB" id="A0AAV7X7V1"/>
<dbReference type="EMBL" id="JAPTSV010000014">
    <property type="protein sequence ID" value="KAJ1520632.1"/>
    <property type="molecule type" value="Genomic_DNA"/>
</dbReference>
<reference evidence="2" key="1">
    <citation type="submission" date="2022-12" db="EMBL/GenBank/DDBJ databases">
        <title>Chromosome-level genome assembly of the bean flower thrips Megalurothrips usitatus.</title>
        <authorList>
            <person name="Ma L."/>
            <person name="Liu Q."/>
            <person name="Li H."/>
            <person name="Cai W."/>
        </authorList>
    </citation>
    <scope>NUCLEOTIDE SEQUENCE</scope>
    <source>
        <strain evidence="2">Cailab_2022a</strain>
    </source>
</reference>
<dbReference type="InterPro" id="IPR002347">
    <property type="entry name" value="SDR_fam"/>
</dbReference>
<comment type="similarity">
    <text evidence="1">Belongs to the short-chain dehydrogenases/reductases (SDR) family.</text>
</comment>
<evidence type="ECO:0000313" key="2">
    <source>
        <dbReference type="EMBL" id="KAJ1520632.1"/>
    </source>
</evidence>
<proteinExistence type="inferred from homology"/>
<comment type="caution">
    <text evidence="2">The sequence shown here is derived from an EMBL/GenBank/DDBJ whole genome shotgun (WGS) entry which is preliminary data.</text>
</comment>
<evidence type="ECO:0000256" key="1">
    <source>
        <dbReference type="RuleBase" id="RU000363"/>
    </source>
</evidence>
<dbReference type="Gene3D" id="3.40.50.720">
    <property type="entry name" value="NAD(P)-binding Rossmann-like Domain"/>
    <property type="match status" value="1"/>
</dbReference>
<dbReference type="PANTHER" id="PTHR24322">
    <property type="entry name" value="PKSB"/>
    <property type="match status" value="1"/>
</dbReference>
<accession>A0AAV7X7V1</accession>
<keyword evidence="3" id="KW-1185">Reference proteome</keyword>
<dbReference type="InterPro" id="IPR036291">
    <property type="entry name" value="NAD(P)-bd_dom_sf"/>
</dbReference>
<dbReference type="Proteomes" id="UP001075354">
    <property type="component" value="Chromosome 14"/>
</dbReference>
<gene>
    <name evidence="2" type="ORF">ONE63_003740</name>
</gene>
<protein>
    <submittedName>
        <fullName evidence="2">Uncharacterized protein</fullName>
    </submittedName>
</protein>
<dbReference type="GO" id="GO:0016616">
    <property type="term" value="F:oxidoreductase activity, acting on the CH-OH group of donors, NAD or NADP as acceptor"/>
    <property type="evidence" value="ECO:0007669"/>
    <property type="project" value="TreeGrafter"/>
</dbReference>
<dbReference type="PRINTS" id="PR00080">
    <property type="entry name" value="SDRFAMILY"/>
</dbReference>
<dbReference type="PANTHER" id="PTHR24322:SF748">
    <property type="entry name" value="FI23927P1-RELATED"/>
    <property type="match status" value="1"/>
</dbReference>
<name>A0AAV7X7V1_9NEOP</name>
<dbReference type="GO" id="GO:0005811">
    <property type="term" value="C:lipid droplet"/>
    <property type="evidence" value="ECO:0007669"/>
    <property type="project" value="TreeGrafter"/>
</dbReference>
<dbReference type="SUPFAM" id="SSF51735">
    <property type="entry name" value="NAD(P)-binding Rossmann-fold domains"/>
    <property type="match status" value="1"/>
</dbReference>
<sequence length="371" mass="40078">MADGAVLTLVLCPGQVTGAGGGFGRVLALHLARRGCLVACADVATKPNAETVRLILEQQQQADKKEGAADQRPAARAYAADLTKAADIEGLVARVIEDFGCVDILVSNAGQLQGGTVNDLSVEQIDLVLDVNLRATVLLARALLPHMRARRRGHIVAVSSASALVGGRQIGVYAATKAGLTHFMTCLYYDLYAEGLENDIHLTTIHPWFMKTYSLLTDAIEIRGFVSLYLVPTNARRRASLSLSHSCPSLEKKNTCDLCVGVAPQAAAHAAVRIGELVMKYTHRPALSYKEFRHRELAELGPAALHEMLSKGYPLREDPRPICQALVTEYTSKGQPLPHDYAPYADQVTAFYKQQDKAVPPEVRGVFGLAG</sequence>
<organism evidence="2 3">
    <name type="scientific">Megalurothrips usitatus</name>
    <name type="common">bean blossom thrips</name>
    <dbReference type="NCBI Taxonomy" id="439358"/>
    <lineage>
        <taxon>Eukaryota</taxon>
        <taxon>Metazoa</taxon>
        <taxon>Ecdysozoa</taxon>
        <taxon>Arthropoda</taxon>
        <taxon>Hexapoda</taxon>
        <taxon>Insecta</taxon>
        <taxon>Pterygota</taxon>
        <taxon>Neoptera</taxon>
        <taxon>Paraneoptera</taxon>
        <taxon>Thysanoptera</taxon>
        <taxon>Terebrantia</taxon>
        <taxon>Thripoidea</taxon>
        <taxon>Thripidae</taxon>
        <taxon>Megalurothrips</taxon>
    </lineage>
</organism>
<evidence type="ECO:0000313" key="3">
    <source>
        <dbReference type="Proteomes" id="UP001075354"/>
    </source>
</evidence>
<dbReference type="CDD" id="cd05233">
    <property type="entry name" value="SDR_c"/>
    <property type="match status" value="1"/>
</dbReference>
<dbReference type="PRINTS" id="PR00081">
    <property type="entry name" value="GDHRDH"/>
</dbReference>